<keyword evidence="3" id="KW-0698">rRNA processing</keyword>
<dbReference type="InterPro" id="IPR057644">
    <property type="entry name" value="Beta-prop_WDR75_2nd"/>
</dbReference>
<dbReference type="Pfam" id="PF23769">
    <property type="entry name" value="Beta-prop_WDR75_2nd"/>
    <property type="match status" value="1"/>
</dbReference>
<evidence type="ECO:0000256" key="5">
    <source>
        <dbReference type="ARBA" id="ARBA00022737"/>
    </source>
</evidence>
<comment type="subcellular location">
    <subcellularLocation>
        <location evidence="1">Nucleus</location>
        <location evidence="1">Nucleolus</location>
    </subcellularLocation>
</comment>
<dbReference type="GO" id="GO:0032040">
    <property type="term" value="C:small-subunit processome"/>
    <property type="evidence" value="ECO:0007669"/>
    <property type="project" value="InterPro"/>
</dbReference>
<keyword evidence="2" id="KW-0690">Ribosome biogenesis</keyword>
<dbReference type="GO" id="GO:2000234">
    <property type="term" value="P:positive regulation of rRNA processing"/>
    <property type="evidence" value="ECO:0007669"/>
    <property type="project" value="TreeGrafter"/>
</dbReference>
<dbReference type="SMART" id="SM00320">
    <property type="entry name" value="WD40"/>
    <property type="match status" value="6"/>
</dbReference>
<evidence type="ECO:0000256" key="9">
    <source>
        <dbReference type="SAM" id="MobiDB-lite"/>
    </source>
</evidence>
<keyword evidence="5" id="KW-0677">Repeat</keyword>
<dbReference type="InterPro" id="IPR053826">
    <property type="entry name" value="WDR75"/>
</dbReference>
<sequence>MAASNPKHPKPVPNPSKEAPKTTSNKQKGKGNNNKSAPVLNHVEPWSAPSWENDTPWNWASLTDPSSSRIPPVFTKDGSYFFSLVGPSVKIYSTATGVVVSTLTAPAPTGENAQSDILTSAILNPHNAFQLLTGSLDGRVMIWDFINATLLQTIDVGQPIHYICGHEQFKGSIFVAASLSRKKAAGTDKNAVVMQISLKSSDHTSQSREITSIGKTRFPSGLAISSNGVWLVAAAGHTIYVAKTSSLSAGFTKYVSPERLRCLAFHPSEEYFATGDDKGVIRLWYCLNDNLAVDAHGVEKRTQTRLLHWHAHAVSSLSFTPNGAYLLSGGEESVLVIWQLHTGKKEFVPRLGAPISTVSVLSSRNGNGEEEYLLGLADATYTFIGATTLKVTRNYSRIKIDPAQSQNWTSTSKSSSAPIAIQPLSSTLVLPSSHPSSLQMYSPFGSTLLGELEISPSNRVSRRDDKPLTLARVESVVISSCGKWMATVDSREGDAGFHSDVYLKIWAWDKSQDNWILNTRIDRPHGTEKITDVSFSPVQDDGPSSQLVTTGRDGYIKVWRLWKRSVASGSTSPAISDSWTTFATLSFRSEIPSSVSWSSDASLFAVSVGAHIAVYDALSGSLCQTLTSPNSEKTSFVHFIGTEGRYLLAAYPKSLVMWDLINSSVVWHCVPPQPIDKVVPHQKDSSFAVFHSPTIVDEERRTTVSIFQALSSTPIAIRSLPFGLRNAVWASFNSGSGFSLVGITHSWRVVTFGDSRQTLKDEGRTATAMNIQNQPPKRTLFEDIFGVSAFASTSSDPLQAPSLLRKDSKSHEVFDTPAYLAPSLDDLFNPLIKSFLTLRPAEPSIADDADEEEDIVMEEEQDTNTSASRHASRVPNPGEMDAFTKLFRARCMTGSPPLVVNVNSKLNGIHPKEINGAPRALETPLSRSKRLPTHAVGRDVLPATIPTPPSPLLNGKKRKKASS</sequence>
<feature type="repeat" description="WD" evidence="8">
    <location>
        <begin position="307"/>
        <end position="348"/>
    </location>
</feature>
<keyword evidence="12" id="KW-1185">Reference proteome</keyword>
<evidence type="ECO:0000256" key="1">
    <source>
        <dbReference type="ARBA" id="ARBA00004604"/>
    </source>
</evidence>
<dbReference type="PANTHER" id="PTHR44215">
    <property type="entry name" value="WD REPEAT-CONTAINING PROTEIN 75"/>
    <property type="match status" value="1"/>
</dbReference>
<feature type="region of interest" description="Disordered" evidence="9">
    <location>
        <begin position="910"/>
        <end position="963"/>
    </location>
</feature>
<evidence type="ECO:0000256" key="3">
    <source>
        <dbReference type="ARBA" id="ARBA00022552"/>
    </source>
</evidence>
<evidence type="ECO:0000256" key="4">
    <source>
        <dbReference type="ARBA" id="ARBA00022574"/>
    </source>
</evidence>
<evidence type="ECO:0000256" key="6">
    <source>
        <dbReference type="ARBA" id="ARBA00023163"/>
    </source>
</evidence>
<dbReference type="OMA" id="WILNTRI"/>
<evidence type="ECO:0000259" key="10">
    <source>
        <dbReference type="Pfam" id="PF23769"/>
    </source>
</evidence>
<protein>
    <recommendedName>
        <fullName evidence="10">WD repeat-containing protein 75 second beta-propeller domain-containing protein</fullName>
    </recommendedName>
</protein>
<dbReference type="GO" id="GO:0045943">
    <property type="term" value="P:positive regulation of transcription by RNA polymerase I"/>
    <property type="evidence" value="ECO:0007669"/>
    <property type="project" value="InterPro"/>
</dbReference>
<dbReference type="OrthoDB" id="4096at2759"/>
<feature type="domain" description="WD repeat-containing protein 75 second beta-propeller" evidence="10">
    <location>
        <begin position="420"/>
        <end position="669"/>
    </location>
</feature>
<gene>
    <name evidence="11" type="ORF">HYPSUDRAFT_34130</name>
</gene>
<dbReference type="PROSITE" id="PS50294">
    <property type="entry name" value="WD_REPEATS_REGION"/>
    <property type="match status" value="1"/>
</dbReference>
<dbReference type="SUPFAM" id="SSF50978">
    <property type="entry name" value="WD40 repeat-like"/>
    <property type="match status" value="2"/>
</dbReference>
<feature type="region of interest" description="Disordered" evidence="9">
    <location>
        <begin position="856"/>
        <end position="877"/>
    </location>
</feature>
<dbReference type="GO" id="GO:0006364">
    <property type="term" value="P:rRNA processing"/>
    <property type="evidence" value="ECO:0007669"/>
    <property type="project" value="UniProtKB-KW"/>
</dbReference>
<evidence type="ECO:0000256" key="7">
    <source>
        <dbReference type="ARBA" id="ARBA00023242"/>
    </source>
</evidence>
<reference evidence="12" key="1">
    <citation type="submission" date="2014-04" db="EMBL/GenBank/DDBJ databases">
        <title>Evolutionary Origins and Diversification of the Mycorrhizal Mutualists.</title>
        <authorList>
            <consortium name="DOE Joint Genome Institute"/>
            <consortium name="Mycorrhizal Genomics Consortium"/>
            <person name="Kohler A."/>
            <person name="Kuo A."/>
            <person name="Nagy L.G."/>
            <person name="Floudas D."/>
            <person name="Copeland A."/>
            <person name="Barry K.W."/>
            <person name="Cichocki N."/>
            <person name="Veneault-Fourrey C."/>
            <person name="LaButti K."/>
            <person name="Lindquist E.A."/>
            <person name="Lipzen A."/>
            <person name="Lundell T."/>
            <person name="Morin E."/>
            <person name="Murat C."/>
            <person name="Riley R."/>
            <person name="Ohm R."/>
            <person name="Sun H."/>
            <person name="Tunlid A."/>
            <person name="Henrissat B."/>
            <person name="Grigoriev I.V."/>
            <person name="Hibbett D.S."/>
            <person name="Martin F."/>
        </authorList>
    </citation>
    <scope>NUCLEOTIDE SEQUENCE [LARGE SCALE GENOMIC DNA]</scope>
    <source>
        <strain evidence="12">FD-334 SS-4</strain>
    </source>
</reference>
<feature type="repeat" description="WD" evidence="8">
    <location>
        <begin position="131"/>
        <end position="153"/>
    </location>
</feature>
<name>A0A0D2QAM9_HYPSF</name>
<accession>A0A0D2QAM9</accession>
<dbReference type="Pfam" id="PF23869">
    <property type="entry name" value="Beta-prop_WDR75_1st"/>
    <property type="match status" value="1"/>
</dbReference>
<evidence type="ECO:0000313" key="12">
    <source>
        <dbReference type="Proteomes" id="UP000054270"/>
    </source>
</evidence>
<dbReference type="InterPro" id="IPR036322">
    <property type="entry name" value="WD40_repeat_dom_sf"/>
</dbReference>
<feature type="region of interest" description="Disordered" evidence="9">
    <location>
        <begin position="1"/>
        <end position="47"/>
    </location>
</feature>
<feature type="compositionally biased region" description="Low complexity" evidence="9">
    <location>
        <begin position="21"/>
        <end position="36"/>
    </location>
</feature>
<dbReference type="PROSITE" id="PS50082">
    <property type="entry name" value="WD_REPEATS_2"/>
    <property type="match status" value="2"/>
</dbReference>
<keyword evidence="7" id="KW-0539">Nucleus</keyword>
<dbReference type="AlphaFoldDB" id="A0A0D2QAM9"/>
<dbReference type="PANTHER" id="PTHR44215:SF1">
    <property type="entry name" value="WD REPEAT-CONTAINING PROTEIN 75"/>
    <property type="match status" value="1"/>
</dbReference>
<dbReference type="InterPro" id="IPR015943">
    <property type="entry name" value="WD40/YVTN_repeat-like_dom_sf"/>
</dbReference>
<evidence type="ECO:0000256" key="2">
    <source>
        <dbReference type="ARBA" id="ARBA00022517"/>
    </source>
</evidence>
<dbReference type="Gene3D" id="2.130.10.10">
    <property type="entry name" value="YVTN repeat-like/Quinoprotein amine dehydrogenase"/>
    <property type="match status" value="3"/>
</dbReference>
<dbReference type="InterPro" id="IPR001680">
    <property type="entry name" value="WD40_rpt"/>
</dbReference>
<dbReference type="Proteomes" id="UP000054270">
    <property type="component" value="Unassembled WGS sequence"/>
</dbReference>
<evidence type="ECO:0000313" key="11">
    <source>
        <dbReference type="EMBL" id="KJA28660.1"/>
    </source>
</evidence>
<keyword evidence="4 8" id="KW-0853">WD repeat</keyword>
<organism evidence="11 12">
    <name type="scientific">Hypholoma sublateritium (strain FD-334 SS-4)</name>
    <dbReference type="NCBI Taxonomy" id="945553"/>
    <lineage>
        <taxon>Eukaryota</taxon>
        <taxon>Fungi</taxon>
        <taxon>Dikarya</taxon>
        <taxon>Basidiomycota</taxon>
        <taxon>Agaricomycotina</taxon>
        <taxon>Agaricomycetes</taxon>
        <taxon>Agaricomycetidae</taxon>
        <taxon>Agaricales</taxon>
        <taxon>Agaricineae</taxon>
        <taxon>Strophariaceae</taxon>
        <taxon>Hypholoma</taxon>
    </lineage>
</organism>
<dbReference type="GO" id="GO:0003723">
    <property type="term" value="F:RNA binding"/>
    <property type="evidence" value="ECO:0007669"/>
    <property type="project" value="InterPro"/>
</dbReference>
<dbReference type="EMBL" id="KN817521">
    <property type="protein sequence ID" value="KJA28660.1"/>
    <property type="molecule type" value="Genomic_DNA"/>
</dbReference>
<keyword evidence="6" id="KW-0804">Transcription</keyword>
<dbReference type="STRING" id="945553.A0A0D2QAM9"/>
<evidence type="ECO:0000256" key="8">
    <source>
        <dbReference type="PROSITE-ProRule" id="PRU00221"/>
    </source>
</evidence>
<proteinExistence type="predicted"/>